<dbReference type="GO" id="GO:0097039">
    <property type="term" value="P:protein linear polyubiquitination"/>
    <property type="evidence" value="ECO:0007669"/>
    <property type="project" value="TreeGrafter"/>
</dbReference>
<dbReference type="GeneID" id="18843809"/>
<dbReference type="Gene3D" id="4.10.1000.10">
    <property type="entry name" value="Zinc finger, CCCH-type"/>
    <property type="match status" value="1"/>
</dbReference>
<dbReference type="InterPro" id="IPR044066">
    <property type="entry name" value="TRIAD_supradom"/>
</dbReference>
<accession>R7SMV7</accession>
<dbReference type="Gene3D" id="1.20.120.1750">
    <property type="match status" value="1"/>
</dbReference>
<evidence type="ECO:0000256" key="5">
    <source>
        <dbReference type="ARBA" id="ARBA00022771"/>
    </source>
</evidence>
<keyword evidence="4" id="KW-0677">Repeat</keyword>
<dbReference type="KEGG" id="dsq:DICSQDRAFT_71713"/>
<keyword evidence="2" id="KW-0808">Transferase</keyword>
<dbReference type="OMA" id="AWKAGAC"/>
<evidence type="ECO:0000259" key="13">
    <source>
        <dbReference type="PROSITE" id="PS51873"/>
    </source>
</evidence>
<feature type="domain" description="C3H1-type" evidence="12">
    <location>
        <begin position="16"/>
        <end position="43"/>
    </location>
</feature>
<dbReference type="GO" id="GO:0008270">
    <property type="term" value="F:zinc ion binding"/>
    <property type="evidence" value="ECO:0007669"/>
    <property type="project" value="UniProtKB-KW"/>
</dbReference>
<name>R7SMV7_DICSQ</name>
<protein>
    <submittedName>
        <fullName evidence="14">Uncharacterized protein</fullName>
    </submittedName>
</protein>
<dbReference type="Pfam" id="PF22191">
    <property type="entry name" value="IBR_1"/>
    <property type="match status" value="1"/>
</dbReference>
<feature type="region of interest" description="Disordered" evidence="10">
    <location>
        <begin position="1022"/>
        <end position="1078"/>
    </location>
</feature>
<dbReference type="InterPro" id="IPR017907">
    <property type="entry name" value="Znf_RING_CS"/>
</dbReference>
<evidence type="ECO:0000256" key="3">
    <source>
        <dbReference type="ARBA" id="ARBA00022723"/>
    </source>
</evidence>
<dbReference type="InterPro" id="IPR000571">
    <property type="entry name" value="Znf_CCCH"/>
</dbReference>
<evidence type="ECO:0000256" key="6">
    <source>
        <dbReference type="ARBA" id="ARBA00022786"/>
    </source>
</evidence>
<dbReference type="CDD" id="cd22585">
    <property type="entry name" value="Rcat_RBR_DEAH12-like"/>
    <property type="match status" value="1"/>
</dbReference>
<reference evidence="14 15" key="1">
    <citation type="journal article" date="2012" name="Science">
        <title>The Paleozoic origin of enzymatic lignin decomposition reconstructed from 31 fungal genomes.</title>
        <authorList>
            <person name="Floudas D."/>
            <person name="Binder M."/>
            <person name="Riley R."/>
            <person name="Barry K."/>
            <person name="Blanchette R.A."/>
            <person name="Henrissat B."/>
            <person name="Martinez A.T."/>
            <person name="Otillar R."/>
            <person name="Spatafora J.W."/>
            <person name="Yadav J.S."/>
            <person name="Aerts A."/>
            <person name="Benoit I."/>
            <person name="Boyd A."/>
            <person name="Carlson A."/>
            <person name="Copeland A."/>
            <person name="Coutinho P.M."/>
            <person name="de Vries R.P."/>
            <person name="Ferreira P."/>
            <person name="Findley K."/>
            <person name="Foster B."/>
            <person name="Gaskell J."/>
            <person name="Glotzer D."/>
            <person name="Gorecki P."/>
            <person name="Heitman J."/>
            <person name="Hesse C."/>
            <person name="Hori C."/>
            <person name="Igarashi K."/>
            <person name="Jurgens J.A."/>
            <person name="Kallen N."/>
            <person name="Kersten P."/>
            <person name="Kohler A."/>
            <person name="Kuees U."/>
            <person name="Kumar T.K.A."/>
            <person name="Kuo A."/>
            <person name="LaButti K."/>
            <person name="Larrondo L.F."/>
            <person name="Lindquist E."/>
            <person name="Ling A."/>
            <person name="Lombard V."/>
            <person name="Lucas S."/>
            <person name="Lundell T."/>
            <person name="Martin R."/>
            <person name="McLaughlin D.J."/>
            <person name="Morgenstern I."/>
            <person name="Morin E."/>
            <person name="Murat C."/>
            <person name="Nagy L.G."/>
            <person name="Nolan M."/>
            <person name="Ohm R.A."/>
            <person name="Patyshakuliyeva A."/>
            <person name="Rokas A."/>
            <person name="Ruiz-Duenas F.J."/>
            <person name="Sabat G."/>
            <person name="Salamov A."/>
            <person name="Samejima M."/>
            <person name="Schmutz J."/>
            <person name="Slot J.C."/>
            <person name="St John F."/>
            <person name="Stenlid J."/>
            <person name="Sun H."/>
            <person name="Sun S."/>
            <person name="Syed K."/>
            <person name="Tsang A."/>
            <person name="Wiebenga A."/>
            <person name="Young D."/>
            <person name="Pisabarro A."/>
            <person name="Eastwood D.C."/>
            <person name="Martin F."/>
            <person name="Cullen D."/>
            <person name="Grigoriev I.V."/>
            <person name="Hibbett D.S."/>
        </authorList>
    </citation>
    <scope>NUCLEOTIDE SEQUENCE [LARGE SCALE GENOMIC DNA]</scope>
    <source>
        <strain evidence="14 15">LYAD-421 SS1</strain>
    </source>
</reference>
<dbReference type="InterPro" id="IPR013087">
    <property type="entry name" value="Znf_C2H2_type"/>
</dbReference>
<dbReference type="Proteomes" id="UP000053319">
    <property type="component" value="Unassembled WGS sequence"/>
</dbReference>
<dbReference type="SUPFAM" id="SSF90229">
    <property type="entry name" value="CCCH zinc finger"/>
    <property type="match status" value="1"/>
</dbReference>
<feature type="domain" description="RING-type" evidence="13">
    <location>
        <begin position="750"/>
        <end position="956"/>
    </location>
</feature>
<evidence type="ECO:0000256" key="10">
    <source>
        <dbReference type="SAM" id="MobiDB-lite"/>
    </source>
</evidence>
<feature type="domain" description="RING-type" evidence="11">
    <location>
        <begin position="754"/>
        <end position="800"/>
    </location>
</feature>
<dbReference type="PROSITE" id="PS00028">
    <property type="entry name" value="ZINC_FINGER_C2H2_1"/>
    <property type="match status" value="1"/>
</dbReference>
<dbReference type="PROSITE" id="PS51873">
    <property type="entry name" value="TRIAD"/>
    <property type="match status" value="1"/>
</dbReference>
<dbReference type="InterPro" id="IPR051628">
    <property type="entry name" value="LUBAC_E3_Ligases"/>
</dbReference>
<dbReference type="GO" id="GO:0000151">
    <property type="term" value="C:ubiquitin ligase complex"/>
    <property type="evidence" value="ECO:0007669"/>
    <property type="project" value="TreeGrafter"/>
</dbReference>
<dbReference type="AlphaFoldDB" id="R7SMV7"/>
<evidence type="ECO:0000259" key="11">
    <source>
        <dbReference type="PROSITE" id="PS50089"/>
    </source>
</evidence>
<dbReference type="EMBL" id="JH719475">
    <property type="protein sequence ID" value="EJF56332.1"/>
    <property type="molecule type" value="Genomic_DNA"/>
</dbReference>
<dbReference type="HOGENOM" id="CLU_004235_0_0_1"/>
<keyword evidence="9" id="KW-0175">Coiled coil</keyword>
<dbReference type="RefSeq" id="XP_007370946.1">
    <property type="nucleotide sequence ID" value="XM_007370884.1"/>
</dbReference>
<dbReference type="InterPro" id="IPR001841">
    <property type="entry name" value="Znf_RING"/>
</dbReference>
<dbReference type="PROSITE" id="PS50103">
    <property type="entry name" value="ZF_C3H1"/>
    <property type="match status" value="2"/>
</dbReference>
<feature type="zinc finger region" description="C3H1-type" evidence="8">
    <location>
        <begin position="94"/>
        <end position="122"/>
    </location>
</feature>
<dbReference type="InterPro" id="IPR036855">
    <property type="entry name" value="Znf_CCCH_sf"/>
</dbReference>
<evidence type="ECO:0000256" key="8">
    <source>
        <dbReference type="PROSITE-ProRule" id="PRU00723"/>
    </source>
</evidence>
<feature type="zinc finger region" description="C3H1-type" evidence="8">
    <location>
        <begin position="16"/>
        <end position="43"/>
    </location>
</feature>
<evidence type="ECO:0000256" key="7">
    <source>
        <dbReference type="ARBA" id="ARBA00022833"/>
    </source>
</evidence>
<evidence type="ECO:0000256" key="9">
    <source>
        <dbReference type="SAM" id="Coils"/>
    </source>
</evidence>
<dbReference type="Gene3D" id="3.30.40.10">
    <property type="entry name" value="Zinc/RING finger domain, C3HC4 (zinc finger)"/>
    <property type="match status" value="1"/>
</dbReference>
<dbReference type="InterPro" id="IPR013083">
    <property type="entry name" value="Znf_RING/FYVE/PHD"/>
</dbReference>
<feature type="region of interest" description="Disordered" evidence="10">
    <location>
        <begin position="63"/>
        <end position="94"/>
    </location>
</feature>
<keyword evidence="6" id="KW-0833">Ubl conjugation pathway</keyword>
<dbReference type="PROSITE" id="PS00518">
    <property type="entry name" value="ZF_RING_1"/>
    <property type="match status" value="1"/>
</dbReference>
<dbReference type="GO" id="GO:0004842">
    <property type="term" value="F:ubiquitin-protein transferase activity"/>
    <property type="evidence" value="ECO:0007669"/>
    <property type="project" value="TreeGrafter"/>
</dbReference>
<evidence type="ECO:0000313" key="15">
    <source>
        <dbReference type="Proteomes" id="UP000053319"/>
    </source>
</evidence>
<keyword evidence="7 8" id="KW-0862">Zinc</keyword>
<evidence type="ECO:0000256" key="1">
    <source>
        <dbReference type="ARBA" id="ARBA00004906"/>
    </source>
</evidence>
<dbReference type="SMART" id="SM00647">
    <property type="entry name" value="IBR"/>
    <property type="match status" value="2"/>
</dbReference>
<dbReference type="PANTHER" id="PTHR22770:SF13">
    <property type="entry name" value="RING-TYPE DOMAIN-CONTAINING PROTEIN"/>
    <property type="match status" value="1"/>
</dbReference>
<evidence type="ECO:0000259" key="12">
    <source>
        <dbReference type="PROSITE" id="PS50103"/>
    </source>
</evidence>
<evidence type="ECO:0000256" key="2">
    <source>
        <dbReference type="ARBA" id="ARBA00022679"/>
    </source>
</evidence>
<dbReference type="Pfam" id="PF01485">
    <property type="entry name" value="IBR"/>
    <property type="match status" value="1"/>
</dbReference>
<evidence type="ECO:0000256" key="4">
    <source>
        <dbReference type="ARBA" id="ARBA00022737"/>
    </source>
</evidence>
<feature type="domain" description="C3H1-type" evidence="12">
    <location>
        <begin position="94"/>
        <end position="122"/>
    </location>
</feature>
<dbReference type="PROSITE" id="PS50089">
    <property type="entry name" value="ZF_RING_2"/>
    <property type="match status" value="1"/>
</dbReference>
<evidence type="ECO:0000313" key="14">
    <source>
        <dbReference type="EMBL" id="EJF56332.1"/>
    </source>
</evidence>
<keyword evidence="5 8" id="KW-0863">Zinc-finger</keyword>
<organism evidence="14 15">
    <name type="scientific">Dichomitus squalens (strain LYAD-421)</name>
    <name type="common">Western red white-rot fungus</name>
    <dbReference type="NCBI Taxonomy" id="732165"/>
    <lineage>
        <taxon>Eukaryota</taxon>
        <taxon>Fungi</taxon>
        <taxon>Dikarya</taxon>
        <taxon>Basidiomycota</taxon>
        <taxon>Agaricomycotina</taxon>
        <taxon>Agaricomycetes</taxon>
        <taxon>Polyporales</taxon>
        <taxon>Polyporaceae</taxon>
        <taxon>Dichomitus</taxon>
    </lineage>
</organism>
<dbReference type="Pfam" id="PF13445">
    <property type="entry name" value="zf-RING_UBOX"/>
    <property type="match status" value="1"/>
</dbReference>
<feature type="coiled-coil region" evidence="9">
    <location>
        <begin position="189"/>
        <end position="225"/>
    </location>
</feature>
<sequence>MSASSTSTTRATGPVPIPVQTCSFYLQSRCKFGAKCRFSHERPSQVCRVSTFSPPHPLTRPTYRYDTSGVPAQNVAPPSVSPRPGPEANKPKFKRGARPCFAWEKTGVCPRGEECGYAHDPANARVESERAREAASADPQDQVVVRMERVLNGSIAVRGQLQHAHQEQARLAQESGRITQEELARKERERAYTAQLAEEEEARRRAEVEERLERERAHRARLAEEDAARRRELEAAAAEERFQARATEEAAVTLQRVILGSIVTFAAGLEVRAVLTGFECCAVKIKNLPADTREDEVTEFITQQGIDPARFQLVGVKMAQDGKKEADVVTAADLADLLSCGPDGIEFKGERIELQIGAYNVPGGMGASSVRDDDVLTVSWRAPSIRYIAEYDDYARAQERARELDRKIYAERRLHVEMNTLPPGRTIKGFNPNSIKIYNFPTSITEDDVRLFTQASRVRPLLQKGRSICLPPELAFQQLLREIERVSPHNVVLHEQSTRERGKDVDRIVSYRIRFTSPEEARVVYEGLSGRIFPAISPIALWLRLPEPMCFNLILPKEQYGAQRALWDALVNSETDRKACVLSVKPDGNVVRVRLSGNAKQAVGTLKVRVENLARGEPLVGWHRSLGFFNNPFPRRVLDETGAYLRSDWRRQVLRVYGEPRAVERAREMVKAELERLEGLDFTVTLKEVSVAFFVRQGIATLKELIGEDAVTFHPWARRITISGGEEARHHLSRLIEESLRGGVSIAEDGELQCPICFDDVSAAYRLGCGHSYCSACLRHFLTSAVEGGDRFPLACMADEGRCGRPIALPTIQAFLPPNKFLDLLESAVESYIEKHPAEIKHCKTPDCIQIYRATAEGTASNALQCPSCFSEVCSGCGEDVHRGPTCEEPKRVASWNLDDEWMREQGFKKCPSCSTPIQKTEGCNHMECRCGAHLCWVCMRAFDDGRSTYAHLQEVHGGIHENAVENAPPALANVDMNEQYEVLRQAERLRLQRQERERQNQFRGWEHDILREDRVRQQEERAHRQEEARRQQEARQRELDRVSREQQEERRRRLAATGAQAQEANRGRQDGGWCLLM</sequence>
<dbReference type="Pfam" id="PF00642">
    <property type="entry name" value="zf-CCCH"/>
    <property type="match status" value="2"/>
</dbReference>
<feature type="compositionally biased region" description="Basic and acidic residues" evidence="10">
    <location>
        <begin position="1022"/>
        <end position="1052"/>
    </location>
</feature>
<gene>
    <name evidence="14" type="ORF">DICSQDRAFT_71713</name>
</gene>
<comment type="pathway">
    <text evidence="1">Protein modification; protein ubiquitination.</text>
</comment>
<dbReference type="CDD" id="cd20335">
    <property type="entry name" value="BRcat_RBR"/>
    <property type="match status" value="1"/>
</dbReference>
<proteinExistence type="predicted"/>
<dbReference type="SUPFAM" id="SSF57850">
    <property type="entry name" value="RING/U-box"/>
    <property type="match status" value="2"/>
</dbReference>
<dbReference type="GO" id="GO:0043161">
    <property type="term" value="P:proteasome-mediated ubiquitin-dependent protein catabolic process"/>
    <property type="evidence" value="ECO:0007669"/>
    <property type="project" value="TreeGrafter"/>
</dbReference>
<keyword evidence="3 8" id="KW-0479">Metal-binding</keyword>
<dbReference type="SMART" id="SM00356">
    <property type="entry name" value="ZnF_C3H1"/>
    <property type="match status" value="2"/>
</dbReference>
<dbReference type="SMART" id="SM00184">
    <property type="entry name" value="RING"/>
    <property type="match status" value="1"/>
</dbReference>
<dbReference type="PANTHER" id="PTHR22770">
    <property type="entry name" value="UBIQUITIN CONJUGATING ENZYME 7 INTERACTING PROTEIN-RELATED"/>
    <property type="match status" value="1"/>
</dbReference>
<dbReference type="InterPro" id="IPR027370">
    <property type="entry name" value="Znf-RING_euk"/>
</dbReference>
<dbReference type="GO" id="GO:0043130">
    <property type="term" value="F:ubiquitin binding"/>
    <property type="evidence" value="ECO:0007669"/>
    <property type="project" value="TreeGrafter"/>
</dbReference>
<dbReference type="InterPro" id="IPR002867">
    <property type="entry name" value="IBR_dom"/>
</dbReference>